<proteinExistence type="predicted"/>
<evidence type="ECO:0000313" key="2">
    <source>
        <dbReference type="EMBL" id="EKE27648.1"/>
    </source>
</evidence>
<name>K2FXI7_9BACT</name>
<comment type="caution">
    <text evidence="2">The sequence shown here is derived from an EMBL/GenBank/DDBJ whole genome shotgun (WGS) entry which is preliminary data.</text>
</comment>
<reference evidence="2" key="1">
    <citation type="journal article" date="2012" name="Science">
        <title>Fermentation, hydrogen, and sulfur metabolism in multiple uncultivated bacterial phyla.</title>
        <authorList>
            <person name="Wrighton K.C."/>
            <person name="Thomas B.C."/>
            <person name="Sharon I."/>
            <person name="Miller C.S."/>
            <person name="Castelle C.J."/>
            <person name="VerBerkmoes N.C."/>
            <person name="Wilkins M.J."/>
            <person name="Hettich R.L."/>
            <person name="Lipton M.S."/>
            <person name="Williams K.H."/>
            <person name="Long P.E."/>
            <person name="Banfield J.F."/>
        </authorList>
    </citation>
    <scope>NUCLEOTIDE SEQUENCE [LARGE SCALE GENOMIC DNA]</scope>
</reference>
<sequence>MNWKSFRNDHPLLVAFMREAVWFAAIMLLAQYAGAQNKMLYAGLLILRVMFVAIFSTLFLPYGNGNKTPKILLALKEMAWISVVLYGVGLFGTDDKVLTVGLICLGTTMIGGFAMLCINYYRLCHGGSRKSPSHWIPRFTCRTRRPTQS</sequence>
<feature type="transmembrane region" description="Helical" evidence="1">
    <location>
        <begin position="97"/>
        <end position="121"/>
    </location>
</feature>
<feature type="transmembrane region" description="Helical" evidence="1">
    <location>
        <begin position="39"/>
        <end position="60"/>
    </location>
</feature>
<accession>K2FXI7</accession>
<feature type="transmembrane region" description="Helical" evidence="1">
    <location>
        <begin position="72"/>
        <end position="91"/>
    </location>
</feature>
<protein>
    <submittedName>
        <fullName evidence="2">Uncharacterized protein</fullName>
    </submittedName>
</protein>
<feature type="non-terminal residue" evidence="2">
    <location>
        <position position="149"/>
    </location>
</feature>
<evidence type="ECO:0000256" key="1">
    <source>
        <dbReference type="SAM" id="Phobius"/>
    </source>
</evidence>
<keyword evidence="1" id="KW-0472">Membrane</keyword>
<dbReference type="AlphaFoldDB" id="K2FXI7"/>
<keyword evidence="1" id="KW-0812">Transmembrane</keyword>
<gene>
    <name evidence="2" type="ORF">ACD_3C00182G0009</name>
</gene>
<organism evidence="2">
    <name type="scientific">uncultured bacterium</name>
    <name type="common">gcode 4</name>
    <dbReference type="NCBI Taxonomy" id="1234023"/>
    <lineage>
        <taxon>Bacteria</taxon>
        <taxon>environmental samples</taxon>
    </lineage>
</organism>
<dbReference type="EMBL" id="AMFJ01000456">
    <property type="protein sequence ID" value="EKE27648.1"/>
    <property type="molecule type" value="Genomic_DNA"/>
</dbReference>
<feature type="transmembrane region" description="Helical" evidence="1">
    <location>
        <begin position="12"/>
        <end position="33"/>
    </location>
</feature>
<keyword evidence="1" id="KW-1133">Transmembrane helix</keyword>